<dbReference type="Gene3D" id="3.40.50.1820">
    <property type="entry name" value="alpha/beta hydrolase"/>
    <property type="match status" value="1"/>
</dbReference>
<evidence type="ECO:0000313" key="2">
    <source>
        <dbReference type="EMBL" id="EHL13266.2"/>
    </source>
</evidence>
<dbReference type="Pfam" id="PF12146">
    <property type="entry name" value="Hydrolase_4"/>
    <property type="match status" value="1"/>
</dbReference>
<proteinExistence type="predicted"/>
<dbReference type="InterPro" id="IPR029058">
    <property type="entry name" value="AB_hydrolase_fold"/>
</dbReference>
<reference evidence="2" key="2">
    <citation type="submission" date="2013-03" db="EMBL/GenBank/DDBJ databases">
        <title>The Genome Sequence of Oribacterium sp. ACB1.</title>
        <authorList>
            <consortium name="The Broad Institute Genomics Platform"/>
            <consortium name="The Broad Institute Genome Sequencing Center for Infectious Disease"/>
            <person name="Earl A."/>
            <person name="Ward D."/>
            <person name="Feldgarden M."/>
            <person name="Gevers D."/>
            <person name="Sizova M."/>
            <person name="Hazen A."/>
            <person name="Epstein S."/>
            <person name="Walker B."/>
            <person name="Young S."/>
            <person name="Zeng Q."/>
            <person name="Gargeya S."/>
            <person name="Fitzgerald M."/>
            <person name="Haas B."/>
            <person name="Abouelleil A."/>
            <person name="Allen A.W."/>
            <person name="Alvarado L."/>
            <person name="Arachchi H.M."/>
            <person name="Berlin A.M."/>
            <person name="Chapman S.B."/>
            <person name="Gainer-Dewar J."/>
            <person name="Goldberg J."/>
            <person name="Griggs A."/>
            <person name="Gujja S."/>
            <person name="Hansen M."/>
            <person name="Howarth C."/>
            <person name="Imamovic A."/>
            <person name="Ireland A."/>
            <person name="Larimer J."/>
            <person name="McCowan C."/>
            <person name="Murphy C."/>
            <person name="Pearson M."/>
            <person name="Poon T.W."/>
            <person name="Priest M."/>
            <person name="Roberts A."/>
            <person name="Saif S."/>
            <person name="Shea T."/>
            <person name="Sisk P."/>
            <person name="Sykes S."/>
            <person name="Wortman J."/>
            <person name="Nusbaum C."/>
            <person name="Birren B."/>
        </authorList>
    </citation>
    <scope>NUCLEOTIDE SEQUENCE [LARGE SCALE GENOMIC DNA]</scope>
    <source>
        <strain evidence="2">ACB1</strain>
    </source>
</reference>
<feature type="domain" description="Serine aminopeptidase S33" evidence="1">
    <location>
        <begin position="29"/>
        <end position="286"/>
    </location>
</feature>
<comment type="caution">
    <text evidence="2">The sequence shown here is derived from an EMBL/GenBank/DDBJ whole genome shotgun (WGS) entry which is preliminary data.</text>
</comment>
<dbReference type="SUPFAM" id="SSF53474">
    <property type="entry name" value="alpha/beta-Hydrolases"/>
    <property type="match status" value="1"/>
</dbReference>
<sequence length="310" mass="34889">MEKRVWYRSASNGLGKIYETLWQNEKMQDKKGIVCVIHGMQGHSELYNYLFKALAEEGYVVCAQDIQGHGRSASIPGYFGDNDGFPAILHDLHRMLIQVKRWFPNLPLFFFGHSMGSFIARDYAAEYTGEVNGLILSGTAGPSPLLHGSKGYLELQKAMRGGKADGSSEGRLMAKYFCRGLHNPESLGDWICTKAEVIRRKIDDPLTVGFSLGAYRDLIEELIKVNRISEILKLKDIPIFFVSGGADPVGEYGKGPAYLYGILKEAGNKNLQLRIYPGLRHEVLNEDVREEIIERIIRFLEENNEKKKVG</sequence>
<evidence type="ECO:0000259" key="1">
    <source>
        <dbReference type="Pfam" id="PF12146"/>
    </source>
</evidence>
<dbReference type="Proteomes" id="UP000018461">
    <property type="component" value="Unassembled WGS sequence"/>
</dbReference>
<dbReference type="InterPro" id="IPR022742">
    <property type="entry name" value="Hydrolase_4"/>
</dbReference>
<dbReference type="HOGENOM" id="CLU_026209_1_0_9"/>
<reference evidence="2" key="1">
    <citation type="submission" date="2011-08" db="EMBL/GenBank/DDBJ databases">
        <authorList>
            <consortium name="The Broad Institute Genome Sequencing Platform"/>
            <person name="Earl A."/>
            <person name="Ward D."/>
            <person name="Feldgarden M."/>
            <person name="Gevers D."/>
            <person name="Sizova M."/>
            <person name="Hazen A."/>
            <person name="Epstein S."/>
            <person name="Young S.K."/>
            <person name="Zeng Q."/>
            <person name="Gargeya S."/>
            <person name="Fitzgerald M."/>
            <person name="Haas B."/>
            <person name="Abouelleil A."/>
            <person name="Alvarado L."/>
            <person name="Arachchi H.M."/>
            <person name="Berlin A."/>
            <person name="Brown A."/>
            <person name="Chapman S.B."/>
            <person name="Chen Z."/>
            <person name="Dunbar C."/>
            <person name="Freedman E."/>
            <person name="Gearin G."/>
            <person name="Gellesch M."/>
            <person name="Goldberg J."/>
            <person name="Griggs A."/>
            <person name="Gujja S."/>
            <person name="Heiman D."/>
            <person name="Howarth C."/>
            <person name="Larson L."/>
            <person name="Lui A."/>
            <person name="MacDonald P.J.P."/>
            <person name="Montmayeur A."/>
            <person name="Murphy C."/>
            <person name="Neiman D."/>
            <person name="Pearson M."/>
            <person name="Priest M."/>
            <person name="Roberts A."/>
            <person name="Saif S."/>
            <person name="Shea T."/>
            <person name="Shenoy N."/>
            <person name="Sisk P."/>
            <person name="Stolte C."/>
            <person name="Sykes S."/>
            <person name="Wortman J."/>
            <person name="Nusbaum C."/>
            <person name="Birren B."/>
        </authorList>
    </citation>
    <scope>NUCLEOTIDE SEQUENCE [LARGE SCALE GENOMIC DNA]</scope>
    <source>
        <strain evidence="2">ACB1</strain>
    </source>
</reference>
<dbReference type="STRING" id="796943.HMPREF9625_02079"/>
<name>G9WL22_9FIRM</name>
<dbReference type="PANTHER" id="PTHR11614">
    <property type="entry name" value="PHOSPHOLIPASE-RELATED"/>
    <property type="match status" value="1"/>
</dbReference>
<keyword evidence="3" id="KW-1185">Reference proteome</keyword>
<dbReference type="AlphaFoldDB" id="G9WL22"/>
<dbReference type="RefSeq" id="WP_009537943.1">
    <property type="nucleotide sequence ID" value="NZ_KE148312.1"/>
</dbReference>
<gene>
    <name evidence="2" type="ORF">HMPREF9625_02079</name>
</gene>
<organism evidence="2 3">
    <name type="scientific">Oribacterium parvum ACB1</name>
    <dbReference type="NCBI Taxonomy" id="796943"/>
    <lineage>
        <taxon>Bacteria</taxon>
        <taxon>Bacillati</taxon>
        <taxon>Bacillota</taxon>
        <taxon>Clostridia</taxon>
        <taxon>Lachnospirales</taxon>
        <taxon>Lachnospiraceae</taxon>
        <taxon>Oribacterium</taxon>
    </lineage>
</organism>
<evidence type="ECO:0000313" key="3">
    <source>
        <dbReference type="Proteomes" id="UP000018461"/>
    </source>
</evidence>
<protein>
    <recommendedName>
        <fullName evidence="1">Serine aminopeptidase S33 domain-containing protein</fullName>
    </recommendedName>
</protein>
<accession>G9WL22</accession>
<dbReference type="InterPro" id="IPR051044">
    <property type="entry name" value="MAG_DAG_Lipase"/>
</dbReference>
<dbReference type="EMBL" id="AFZC02000002">
    <property type="protein sequence ID" value="EHL13266.2"/>
    <property type="molecule type" value="Genomic_DNA"/>
</dbReference>